<reference evidence="4 5" key="1">
    <citation type="submission" date="2020-10" db="EMBL/GenBank/DDBJ databases">
        <authorList>
            <person name="Castelo-Branco R."/>
            <person name="Eusebio N."/>
            <person name="Adriana R."/>
            <person name="Vieira A."/>
            <person name="Brugerolle De Fraissinette N."/>
            <person name="Rezende De Castro R."/>
            <person name="Schneider M.P."/>
            <person name="Vasconcelos V."/>
            <person name="Leao P.N."/>
        </authorList>
    </citation>
    <scope>NUCLEOTIDE SEQUENCE [LARGE SCALE GENOMIC DNA]</scope>
    <source>
        <strain evidence="4 5">LEGE 00250</strain>
    </source>
</reference>
<dbReference type="Gene3D" id="3.30.70.270">
    <property type="match status" value="1"/>
</dbReference>
<dbReference type="NCBIfam" id="TIGR02577">
    <property type="entry name" value="cas_TM1794_Cmr2"/>
    <property type="match status" value="1"/>
</dbReference>
<evidence type="ECO:0000313" key="5">
    <source>
        <dbReference type="Proteomes" id="UP000606776"/>
    </source>
</evidence>
<organism evidence="4 5">
    <name type="scientific">Sphaerospermopsis aphanizomenoides LEGE 00250</name>
    <dbReference type="NCBI Taxonomy" id="2777972"/>
    <lineage>
        <taxon>Bacteria</taxon>
        <taxon>Bacillati</taxon>
        <taxon>Cyanobacteriota</taxon>
        <taxon>Cyanophyceae</taxon>
        <taxon>Nostocales</taxon>
        <taxon>Aphanizomenonaceae</taxon>
        <taxon>Sphaerospermopsis</taxon>
        <taxon>Sphaerospermopsis aphanizomenoides</taxon>
    </lineage>
</organism>
<gene>
    <name evidence="4" type="primary">cas10</name>
    <name evidence="4" type="ORF">IQ227_07650</name>
</gene>
<dbReference type="RefSeq" id="WP_193942382.1">
    <property type="nucleotide sequence ID" value="NZ_JADEWB010000028.1"/>
</dbReference>
<keyword evidence="5" id="KW-1185">Reference proteome</keyword>
<sequence>MKGKSSVTIGISWCLAWGNGRKPQFDIPVLREMCEALRTGGEVPVEVRTIVQQVEDLQKIKEDYFPETVEQLKNDYSDLWNQTTNIGLVYGGVTKVKQYVFESAKIQEVRGASALLDRINLIDLPAFFNVKNLPQIYNAQCSDVRAWLNDNFHQDYNLSEVLIPELIIYSTGGNILVFCPAAYVNDLADAIEKRYTHETLTANSCAVGETFKPLEIRFGLLKEKIEDTPWLDWYNQNYQKPIVQAYFGFPKDEKERLEAFRNRKSFNEVTTKLAILFNQRRSGNDIPGRNTNRRYPVMFETHPYLMRDGSDRRSAIMKVDKNGREVNFSEASARKFIVGDRTKDGETQAPAWYRNTGLKWDRGIFESWVKRFHNFLEEHHDLKAKYYGNLNHKDVKIAELLTHVSNASKNFISYIYADGNNMGGYIQQIRTPEKYKKFSEDVSIATEEAVYYAIAESLHPHKLKGINEQDSDLENGDLVHPFEIITIGGDDIFIIVPANKALEISQRIGEKFEELMINKSVDKSDEIADYRIEQTKPVDKKKIHRYQPQTAKPSECKLSTSIGVLITADDTPIYYAQDLVTQLLKSAKEKAKKLKKVEYHGGTIDFITLKSVTMIASNIKDFRQEALTKESPQKLKLYGGPYTLHEIGGLIQSIAALKKAKFPKSQLYQIRSLLERGKHTAILNYRYFRVRLKQGKSELKSDFEESWCLPKDDKNGGNLAPWMYDTEDKVYETIWRDMVDIYGFVERPETEESENLENLIAGVES</sequence>
<evidence type="ECO:0000259" key="3">
    <source>
        <dbReference type="Pfam" id="PF22335"/>
    </source>
</evidence>
<dbReference type="EMBL" id="JADEWB010000028">
    <property type="protein sequence ID" value="MBE9235908.1"/>
    <property type="molecule type" value="Genomic_DNA"/>
</dbReference>
<proteinExistence type="predicted"/>
<dbReference type="InterPro" id="IPR013407">
    <property type="entry name" value="CRISPR-assoc_prot_Cmr2"/>
</dbReference>
<dbReference type="InterPro" id="IPR043128">
    <property type="entry name" value="Rev_trsase/Diguanyl_cyclase"/>
</dbReference>
<evidence type="ECO:0000313" key="4">
    <source>
        <dbReference type="EMBL" id="MBE9235908.1"/>
    </source>
</evidence>
<dbReference type="InterPro" id="IPR054767">
    <property type="entry name" value="Cas10-Cmr2_palm2"/>
</dbReference>
<accession>A0ABR9VBQ8</accession>
<evidence type="ECO:0000256" key="2">
    <source>
        <dbReference type="ARBA" id="ARBA00023118"/>
    </source>
</evidence>
<feature type="domain" description="Cas10/Cmr2 second palm" evidence="3">
    <location>
        <begin position="413"/>
        <end position="519"/>
    </location>
</feature>
<comment type="caution">
    <text evidence="4">The sequence shown here is derived from an EMBL/GenBank/DDBJ whole genome shotgun (WGS) entry which is preliminary data.</text>
</comment>
<protein>
    <submittedName>
        <fullName evidence="4">Type III-B CRISPR-associated protein Cas10/Cmr2</fullName>
    </submittedName>
</protein>
<evidence type="ECO:0000256" key="1">
    <source>
        <dbReference type="ARBA" id="ARBA00022741"/>
    </source>
</evidence>
<keyword evidence="2" id="KW-0051">Antiviral defense</keyword>
<name>A0ABR9VBQ8_9CYAN</name>
<dbReference type="Pfam" id="PF22335">
    <property type="entry name" value="Cas10-Cmr2_palm2"/>
    <property type="match status" value="1"/>
</dbReference>
<dbReference type="Proteomes" id="UP000606776">
    <property type="component" value="Unassembled WGS sequence"/>
</dbReference>
<keyword evidence="1" id="KW-0547">Nucleotide-binding</keyword>